<gene>
    <name evidence="6" type="ORF">GCM10010170_059760</name>
</gene>
<accession>A0ABP5TZ17</accession>
<dbReference type="PROSITE" id="PS01129">
    <property type="entry name" value="PSI_RLU"/>
    <property type="match status" value="1"/>
</dbReference>
<keyword evidence="7" id="KW-1185">Reference proteome</keyword>
<evidence type="ECO:0000259" key="5">
    <source>
        <dbReference type="Pfam" id="PF00849"/>
    </source>
</evidence>
<comment type="catalytic activity">
    <reaction evidence="1">
        <text>a uridine in RNA = a pseudouridine in RNA</text>
        <dbReference type="Rhea" id="RHEA:48348"/>
        <dbReference type="Rhea" id="RHEA-COMP:12068"/>
        <dbReference type="Rhea" id="RHEA-COMP:12069"/>
        <dbReference type="ChEBI" id="CHEBI:65314"/>
        <dbReference type="ChEBI" id="CHEBI:65315"/>
    </reaction>
</comment>
<dbReference type="Gene3D" id="3.30.2350.10">
    <property type="entry name" value="Pseudouridine synthase"/>
    <property type="match status" value="1"/>
</dbReference>
<evidence type="ECO:0000256" key="2">
    <source>
        <dbReference type="ARBA" id="ARBA00010876"/>
    </source>
</evidence>
<dbReference type="InterPro" id="IPR050188">
    <property type="entry name" value="RluA_PseudoU_synthase"/>
</dbReference>
<name>A0ABP5TZ17_9ACTN</name>
<evidence type="ECO:0000313" key="6">
    <source>
        <dbReference type="EMBL" id="GAA2363131.1"/>
    </source>
</evidence>
<dbReference type="CDD" id="cd02869">
    <property type="entry name" value="PseudoU_synth_RluA_like"/>
    <property type="match status" value="1"/>
</dbReference>
<evidence type="ECO:0000256" key="3">
    <source>
        <dbReference type="ARBA" id="ARBA00031870"/>
    </source>
</evidence>
<dbReference type="SUPFAM" id="SSF55120">
    <property type="entry name" value="Pseudouridine synthase"/>
    <property type="match status" value="1"/>
</dbReference>
<comment type="similarity">
    <text evidence="2">Belongs to the pseudouridine synthase RluA family.</text>
</comment>
<dbReference type="Pfam" id="PF00849">
    <property type="entry name" value="PseudoU_synth_2"/>
    <property type="match status" value="1"/>
</dbReference>
<dbReference type="InterPro" id="IPR006224">
    <property type="entry name" value="PsdUridine_synth_RluA-like_CS"/>
</dbReference>
<dbReference type="EMBL" id="BAAARV010000058">
    <property type="protein sequence ID" value="GAA2363131.1"/>
    <property type="molecule type" value="Genomic_DNA"/>
</dbReference>
<feature type="domain" description="Pseudouridine synthase RsuA/RluA-like" evidence="5">
    <location>
        <begin position="16"/>
        <end position="178"/>
    </location>
</feature>
<evidence type="ECO:0000313" key="7">
    <source>
        <dbReference type="Proteomes" id="UP001501444"/>
    </source>
</evidence>
<proteinExistence type="inferred from homology"/>
<reference evidence="7" key="1">
    <citation type="journal article" date="2019" name="Int. J. Syst. Evol. Microbiol.">
        <title>The Global Catalogue of Microorganisms (GCM) 10K type strain sequencing project: providing services to taxonomists for standard genome sequencing and annotation.</title>
        <authorList>
            <consortium name="The Broad Institute Genomics Platform"/>
            <consortium name="The Broad Institute Genome Sequencing Center for Infectious Disease"/>
            <person name="Wu L."/>
            <person name="Ma J."/>
        </authorList>
    </citation>
    <scope>NUCLEOTIDE SEQUENCE [LARGE SCALE GENOMIC DNA]</scope>
    <source>
        <strain evidence="7">JCM 3272</strain>
    </source>
</reference>
<protein>
    <recommendedName>
        <fullName evidence="3">RNA pseudouridylate synthase</fullName>
    </recommendedName>
    <alternativeName>
        <fullName evidence="4">RNA-uridine isomerase</fullName>
    </alternativeName>
</protein>
<dbReference type="PANTHER" id="PTHR21600">
    <property type="entry name" value="MITOCHONDRIAL RNA PSEUDOURIDINE SYNTHASE"/>
    <property type="match status" value="1"/>
</dbReference>
<dbReference type="PANTHER" id="PTHR21600:SF87">
    <property type="entry name" value="RNA PSEUDOURIDYLATE SYNTHASE DOMAIN-CONTAINING PROTEIN 1"/>
    <property type="match status" value="1"/>
</dbReference>
<dbReference type="Proteomes" id="UP001501444">
    <property type="component" value="Unassembled WGS sequence"/>
</dbReference>
<organism evidence="6 7">
    <name type="scientific">Dactylosporangium salmoneum</name>
    <dbReference type="NCBI Taxonomy" id="53361"/>
    <lineage>
        <taxon>Bacteria</taxon>
        <taxon>Bacillati</taxon>
        <taxon>Actinomycetota</taxon>
        <taxon>Actinomycetes</taxon>
        <taxon>Micromonosporales</taxon>
        <taxon>Micromonosporaceae</taxon>
        <taxon>Dactylosporangium</taxon>
    </lineage>
</organism>
<dbReference type="InterPro" id="IPR020103">
    <property type="entry name" value="PsdUridine_synth_cat_dom_sf"/>
</dbReference>
<evidence type="ECO:0000256" key="1">
    <source>
        <dbReference type="ARBA" id="ARBA00000073"/>
    </source>
</evidence>
<comment type="caution">
    <text evidence="6">The sequence shown here is derived from an EMBL/GenBank/DDBJ whole genome shotgun (WGS) entry which is preliminary data.</text>
</comment>
<evidence type="ECO:0000256" key="4">
    <source>
        <dbReference type="ARBA" id="ARBA00033164"/>
    </source>
</evidence>
<sequence length="226" mass="25002">MWAEFRERVILEDDAILVLDKPVGVSVMGERHESDLVRMAAEAGEQLYPVHRIDKVTSGIILFAKELAAHGGLTRQFNKRTVDKAYLALTAPGGLPPTGRIDLPLSVGRKSRVRIAAPRESIVHQGDSWTVPAAEVFDTVPTYPSVTTFAVRAQTAERALLEAVPQTGRRHQIRVHLAWIGHPIVGDPLFEKAPAGRTYLHSWRLSFDHRGERVTVEAPAPPDFTV</sequence>
<dbReference type="InterPro" id="IPR006145">
    <property type="entry name" value="PsdUridine_synth_RsuA/RluA"/>
</dbReference>